<dbReference type="InterPro" id="IPR036420">
    <property type="entry name" value="BRCT_dom_sf"/>
</dbReference>
<feature type="region of interest" description="Disordered" evidence="1">
    <location>
        <begin position="68"/>
        <end position="346"/>
    </location>
</feature>
<feature type="compositionally biased region" description="Basic residues" evidence="1">
    <location>
        <begin position="484"/>
        <end position="495"/>
    </location>
</feature>
<proteinExistence type="predicted"/>
<feature type="compositionally biased region" description="Basic and acidic residues" evidence="1">
    <location>
        <begin position="320"/>
        <end position="339"/>
    </location>
</feature>
<evidence type="ECO:0000256" key="1">
    <source>
        <dbReference type="SAM" id="MobiDB-lite"/>
    </source>
</evidence>
<feature type="compositionally biased region" description="Acidic residues" evidence="1">
    <location>
        <begin position="749"/>
        <end position="761"/>
    </location>
</feature>
<feature type="compositionally biased region" description="Basic and acidic residues" evidence="1">
    <location>
        <begin position="96"/>
        <end position="106"/>
    </location>
</feature>
<feature type="compositionally biased region" description="Polar residues" evidence="1">
    <location>
        <begin position="252"/>
        <end position="286"/>
    </location>
</feature>
<feature type="region of interest" description="Disordered" evidence="1">
    <location>
        <begin position="736"/>
        <end position="775"/>
    </location>
</feature>
<dbReference type="Pfam" id="PF00533">
    <property type="entry name" value="BRCT"/>
    <property type="match status" value="1"/>
</dbReference>
<comment type="caution">
    <text evidence="3">The sequence shown here is derived from an EMBL/GenBank/DDBJ whole genome shotgun (WGS) entry which is preliminary data.</text>
</comment>
<feature type="region of interest" description="Disordered" evidence="1">
    <location>
        <begin position="1"/>
        <end position="40"/>
    </location>
</feature>
<dbReference type="SMART" id="SM00292">
    <property type="entry name" value="BRCT"/>
    <property type="match status" value="1"/>
</dbReference>
<name>A0A9X0AJT6_9HELO</name>
<evidence type="ECO:0000313" key="3">
    <source>
        <dbReference type="EMBL" id="KAJ8062263.1"/>
    </source>
</evidence>
<reference evidence="3" key="1">
    <citation type="submission" date="2022-11" db="EMBL/GenBank/DDBJ databases">
        <title>Genome Resource of Sclerotinia nivalis Strain SnTB1, a Plant Pathogen Isolated from American Ginseng.</title>
        <authorList>
            <person name="Fan S."/>
        </authorList>
    </citation>
    <scope>NUCLEOTIDE SEQUENCE</scope>
    <source>
        <strain evidence="3">SnTB1</strain>
    </source>
</reference>
<protein>
    <recommendedName>
        <fullName evidence="2">BRCT domain-containing protein</fullName>
    </recommendedName>
</protein>
<feature type="compositionally biased region" description="Polar residues" evidence="1">
    <location>
        <begin position="198"/>
        <end position="226"/>
    </location>
</feature>
<feature type="compositionally biased region" description="Acidic residues" evidence="1">
    <location>
        <begin position="503"/>
        <end position="513"/>
    </location>
</feature>
<dbReference type="PROSITE" id="PS50172">
    <property type="entry name" value="BRCT"/>
    <property type="match status" value="1"/>
</dbReference>
<feature type="compositionally biased region" description="Acidic residues" evidence="1">
    <location>
        <begin position="602"/>
        <end position="611"/>
    </location>
</feature>
<dbReference type="Gene3D" id="3.40.50.10190">
    <property type="entry name" value="BRCT domain"/>
    <property type="match status" value="1"/>
</dbReference>
<feature type="compositionally biased region" description="Polar residues" evidence="1">
    <location>
        <begin position="75"/>
        <end position="95"/>
    </location>
</feature>
<dbReference type="Proteomes" id="UP001152300">
    <property type="component" value="Unassembled WGS sequence"/>
</dbReference>
<evidence type="ECO:0000313" key="4">
    <source>
        <dbReference type="Proteomes" id="UP001152300"/>
    </source>
</evidence>
<dbReference type="InterPro" id="IPR001357">
    <property type="entry name" value="BRCT_dom"/>
</dbReference>
<feature type="compositionally biased region" description="Basic residues" evidence="1">
    <location>
        <begin position="517"/>
        <end position="536"/>
    </location>
</feature>
<dbReference type="AlphaFoldDB" id="A0A9X0AJT6"/>
<feature type="compositionally biased region" description="Basic and acidic residues" evidence="1">
    <location>
        <begin position="147"/>
        <end position="157"/>
    </location>
</feature>
<organism evidence="3 4">
    <name type="scientific">Sclerotinia nivalis</name>
    <dbReference type="NCBI Taxonomy" id="352851"/>
    <lineage>
        <taxon>Eukaryota</taxon>
        <taxon>Fungi</taxon>
        <taxon>Dikarya</taxon>
        <taxon>Ascomycota</taxon>
        <taxon>Pezizomycotina</taxon>
        <taxon>Leotiomycetes</taxon>
        <taxon>Helotiales</taxon>
        <taxon>Sclerotiniaceae</taxon>
        <taxon>Sclerotinia</taxon>
    </lineage>
</organism>
<feature type="compositionally biased region" description="Basic and acidic residues" evidence="1">
    <location>
        <begin position="171"/>
        <end position="184"/>
    </location>
</feature>
<feature type="compositionally biased region" description="Basic and acidic residues" evidence="1">
    <location>
        <begin position="9"/>
        <end position="29"/>
    </location>
</feature>
<gene>
    <name evidence="3" type="ORF">OCU04_008811</name>
</gene>
<dbReference type="PANTHER" id="PTHR36489">
    <property type="entry name" value="PROTEIN-COUPLED RECEPTOR GPR1, PUTATIVE-RELATED"/>
    <property type="match status" value="1"/>
</dbReference>
<dbReference type="SUPFAM" id="SSF52113">
    <property type="entry name" value="BRCT domain"/>
    <property type="match status" value="1"/>
</dbReference>
<evidence type="ECO:0000259" key="2">
    <source>
        <dbReference type="PROSITE" id="PS50172"/>
    </source>
</evidence>
<accession>A0A9X0AJT6</accession>
<feature type="region of interest" description="Disordered" evidence="1">
    <location>
        <begin position="484"/>
        <end position="648"/>
    </location>
</feature>
<dbReference type="EMBL" id="JAPEIS010000010">
    <property type="protein sequence ID" value="KAJ8062263.1"/>
    <property type="molecule type" value="Genomic_DNA"/>
</dbReference>
<feature type="compositionally biased region" description="Basic residues" evidence="1">
    <location>
        <begin position="545"/>
        <end position="560"/>
    </location>
</feature>
<feature type="compositionally biased region" description="Acidic residues" evidence="1">
    <location>
        <begin position="564"/>
        <end position="578"/>
    </location>
</feature>
<feature type="domain" description="BRCT" evidence="2">
    <location>
        <begin position="654"/>
        <end position="712"/>
    </location>
</feature>
<dbReference type="OrthoDB" id="446168at2759"/>
<dbReference type="PANTHER" id="PTHR36489:SF1">
    <property type="entry name" value="G-PROTEIN COUPLED RECEPTORS FAMILY 1 PROFILE DOMAIN-CONTAINING PROTEIN"/>
    <property type="match status" value="1"/>
</dbReference>
<keyword evidence="4" id="KW-1185">Reference proteome</keyword>
<sequence length="775" mass="86736">MLTPEEEESLRLDREGKEEEDRVRNEEASRVFNRSDQQLHNDYWLAQKALQSGRSDKLAEEQLALAEKSRKEQLAQENEGSSTQRINQQNGGSSKQRIEKSTRDQSTEQAEDSMHRQPVPQIGRSTRHRSRQQTEDSMHRQPQIEGSTRDQSGRQLEDLMGLQPAPQIGRSTRDRSNQRSENLMHRQPALQIEESMRGRSNQQSEDSKQPQIGASTRDQSNQQTENSMHRQPALQIEEITRGLSDQQAEDSMYQQPAPQTEESTSDQSNQQTEDSNQLKIGNSTEDQSIEQKKGSTQQNGKESEGVVDDQFVSEAEDDLPMERSKYRKTDESTVEKKFEQGGTSMKNQSVQTDDLMKASTDVIIDYGEPWVGSAEELSRIFVVAVGKPMHVDSAHATLQSAQVRYGELKRKYPAFGEILSRPLHAGNTVIIDHMQEKASKVAKEILAKGPFYEVPEPKEMTFEKAPAHWADRVDETLLNVDPPKKKRKLKRKAPVARKPVLESDGDDDEEDEEPTKVIKKAPARASRAKSKNKGVKKPAAASKKTPAKRSRAKAPVKKRKALENDDEDDEDFEDVEVDAPEKANARPRRARSSAKNLVVINSDDEDQESEPEAGPVKKSVTAKKTRPAAGQRSTKGKKKPGTDLPDNVQDLLRGNGTVLSGKIIVISGTPPTLGRKVAEDLVRQYGGKVARIISEKANHVVLGDNPAEKQLEQIGHLSKETIDEVEFIAMLEELLESSTSGVGGKRPADDDDDDDDDEADKEEQPPKKRLRRGNN</sequence>